<dbReference type="AlphaFoldDB" id="A0A8T8TCR6"/>
<feature type="region of interest" description="Disordered" evidence="6">
    <location>
        <begin position="34"/>
        <end position="56"/>
    </location>
</feature>
<dbReference type="InterPro" id="IPR014001">
    <property type="entry name" value="Helicase_ATP-bd"/>
</dbReference>
<protein>
    <recommendedName>
        <fullName evidence="5">DNA 3'-5' helicase</fullName>
        <ecNumber evidence="5">5.6.2.4</ecNumber>
    </recommendedName>
</protein>
<dbReference type="GO" id="GO:0003676">
    <property type="term" value="F:nucleic acid binding"/>
    <property type="evidence" value="ECO:0007669"/>
    <property type="project" value="InterPro"/>
</dbReference>
<dbReference type="InterPro" id="IPR027417">
    <property type="entry name" value="P-loop_NTPase"/>
</dbReference>
<dbReference type="PANTHER" id="PTHR13710">
    <property type="entry name" value="DNA HELICASE RECQ FAMILY MEMBER"/>
    <property type="match status" value="1"/>
</dbReference>
<comment type="similarity">
    <text evidence="1">Belongs to the helicase family. RecQ subfamily.</text>
</comment>
<keyword evidence="10" id="KW-1185">Reference proteome</keyword>
<dbReference type="Pfam" id="PF00270">
    <property type="entry name" value="DEAD"/>
    <property type="match status" value="1"/>
</dbReference>
<dbReference type="EC" id="5.6.2.4" evidence="5"/>
<comment type="catalytic activity">
    <reaction evidence="4">
        <text>Couples ATP hydrolysis with the unwinding of duplex DNA by translocating in the 3'-5' direction.</text>
        <dbReference type="EC" id="5.6.2.4"/>
    </reaction>
</comment>
<dbReference type="GO" id="GO:0000724">
    <property type="term" value="P:double-strand break repair via homologous recombination"/>
    <property type="evidence" value="ECO:0007669"/>
    <property type="project" value="TreeGrafter"/>
</dbReference>
<dbReference type="EMBL" id="LWDF02000064">
    <property type="protein sequence ID" value="KAE8258593.1"/>
    <property type="molecule type" value="Genomic_DNA"/>
</dbReference>
<dbReference type="PROSITE" id="PS51192">
    <property type="entry name" value="HELICASE_ATP_BIND_1"/>
    <property type="match status" value="1"/>
</dbReference>
<name>A0A8T8TCR6_9BASI</name>
<feature type="compositionally biased region" description="Low complexity" evidence="6">
    <location>
        <begin position="711"/>
        <end position="720"/>
    </location>
</feature>
<feature type="compositionally biased region" description="Basic and acidic residues" evidence="6">
    <location>
        <begin position="672"/>
        <end position="710"/>
    </location>
</feature>
<dbReference type="GO" id="GO:0005694">
    <property type="term" value="C:chromosome"/>
    <property type="evidence" value="ECO:0007669"/>
    <property type="project" value="TreeGrafter"/>
</dbReference>
<comment type="caution">
    <text evidence="9">The sequence shown here is derived from an EMBL/GenBank/DDBJ whole genome shotgun (WGS) entry which is preliminary data.</text>
</comment>
<feature type="domain" description="Helicase C-terminal" evidence="8">
    <location>
        <begin position="321"/>
        <end position="479"/>
    </location>
</feature>
<keyword evidence="3" id="KW-0067">ATP-binding</keyword>
<proteinExistence type="inferred from homology"/>
<evidence type="ECO:0000256" key="3">
    <source>
        <dbReference type="ARBA" id="ARBA00022840"/>
    </source>
</evidence>
<feature type="region of interest" description="Disordered" evidence="6">
    <location>
        <begin position="672"/>
        <end position="727"/>
    </location>
</feature>
<sequence>MPGTTMHSWRSKERLGAHIFPFRANSGACIPLQSQQDQHRKPLRSRTSQSGSSIIPEGRLAKRMREDEGADEETRWEKRAKLCPETIAILAASNLNHPPKPSQIVVADWVRTGRDTIYVSPTSTGKGQAFEHLDFLLPDGTLVIVEPLQSLTGEFADRFKHLATYVDSTNKSPKHLRDIRDGKYRLVFTTAETATEGDFVNIVLRDDRFRQHAIAFIFDEAHTLDQWGRDFRPKFFQLGQLRRHLSVPVLIMSATLTTEAREACQSTLNLLNPAVVDVGTDRPNLSLRILPMQHSTASFLDLLSVMPELWTSGDAAASAEERKRQFPVTLIYINNKDLATSMHRVVNSWCARTGFEDVVDVYHADMSEEHLQVVRARIMARKTLIAICTDAFGMGADCRTVIRVIQYKLFGGVSAWWQRMGRAGRDFADEAEAILFVEPTHIDAETKKALATTGQLPAIKERIESQHAEDDPCLAKDVAVMRDGEKEPAARKIVDDELLALAIHGLARDACIRQLVLDHLLQPNKELLPKHKELYSSSRHIPDDRRLPCCSTCDSEPLPVLPDELGPPPPPVIPTLTGVMALQKSLQARLEEWRTEQWRTKWKATKRAGRMGVDAFLSIQAIESIVSNLKAIAHNIEQGDSRLGSFANMRFKSEVLPELQVVIEDLLKEDREKREHERAEVERAKQQKAEEARKKREAERMERAERDRQQRVQQAQQAEASGSTTSISECTICKEINRKVGAGTVEGRGHRSDNKVCPSKTWLEQRKPKEGEVWAEPWMAALHFRATSKKQRKVQTKKK</sequence>
<dbReference type="GO" id="GO:0005737">
    <property type="term" value="C:cytoplasm"/>
    <property type="evidence" value="ECO:0007669"/>
    <property type="project" value="TreeGrafter"/>
</dbReference>
<organism evidence="9 10">
    <name type="scientific">Tilletia indica</name>
    <dbReference type="NCBI Taxonomy" id="43049"/>
    <lineage>
        <taxon>Eukaryota</taxon>
        <taxon>Fungi</taxon>
        <taxon>Dikarya</taxon>
        <taxon>Basidiomycota</taxon>
        <taxon>Ustilaginomycotina</taxon>
        <taxon>Exobasidiomycetes</taxon>
        <taxon>Tilletiales</taxon>
        <taxon>Tilletiaceae</taxon>
        <taxon>Tilletia</taxon>
    </lineage>
</organism>
<dbReference type="SUPFAM" id="SSF52540">
    <property type="entry name" value="P-loop containing nucleoside triphosphate hydrolases"/>
    <property type="match status" value="1"/>
</dbReference>
<evidence type="ECO:0000256" key="5">
    <source>
        <dbReference type="ARBA" id="ARBA00034808"/>
    </source>
</evidence>
<dbReference type="SMART" id="SM00487">
    <property type="entry name" value="DEXDc"/>
    <property type="match status" value="1"/>
</dbReference>
<reference evidence="9" key="1">
    <citation type="submission" date="2016-04" db="EMBL/GenBank/DDBJ databases">
        <authorList>
            <person name="Nguyen H.D."/>
            <person name="Samba Siva P."/>
            <person name="Cullis J."/>
            <person name="Levesque C.A."/>
            <person name="Hambleton S."/>
        </authorList>
    </citation>
    <scope>NUCLEOTIDE SEQUENCE</scope>
    <source>
        <strain evidence="9">DAOMC 236416</strain>
    </source>
</reference>
<dbReference type="GO" id="GO:0043138">
    <property type="term" value="F:3'-5' DNA helicase activity"/>
    <property type="evidence" value="ECO:0007669"/>
    <property type="project" value="UniProtKB-EC"/>
</dbReference>
<dbReference type="SMART" id="SM00490">
    <property type="entry name" value="HELICc"/>
    <property type="match status" value="1"/>
</dbReference>
<evidence type="ECO:0000259" key="7">
    <source>
        <dbReference type="PROSITE" id="PS51192"/>
    </source>
</evidence>
<feature type="domain" description="Helicase ATP-binding" evidence="7">
    <location>
        <begin position="107"/>
        <end position="274"/>
    </location>
</feature>
<dbReference type="GO" id="GO:0009378">
    <property type="term" value="F:four-way junction helicase activity"/>
    <property type="evidence" value="ECO:0007669"/>
    <property type="project" value="TreeGrafter"/>
</dbReference>
<dbReference type="InterPro" id="IPR011545">
    <property type="entry name" value="DEAD/DEAH_box_helicase_dom"/>
</dbReference>
<dbReference type="GO" id="GO:0005524">
    <property type="term" value="F:ATP binding"/>
    <property type="evidence" value="ECO:0007669"/>
    <property type="project" value="UniProtKB-KW"/>
</dbReference>
<evidence type="ECO:0000313" key="10">
    <source>
        <dbReference type="Proteomes" id="UP000077521"/>
    </source>
</evidence>
<evidence type="ECO:0000256" key="1">
    <source>
        <dbReference type="ARBA" id="ARBA00005446"/>
    </source>
</evidence>
<dbReference type="Pfam" id="PF00271">
    <property type="entry name" value="Helicase_C"/>
    <property type="match status" value="1"/>
</dbReference>
<evidence type="ECO:0000259" key="8">
    <source>
        <dbReference type="PROSITE" id="PS51194"/>
    </source>
</evidence>
<evidence type="ECO:0000256" key="2">
    <source>
        <dbReference type="ARBA" id="ARBA00022741"/>
    </source>
</evidence>
<reference evidence="9" key="2">
    <citation type="journal article" date="2019" name="IMA Fungus">
        <title>Genome sequencing and comparison of five Tilletia species to identify candidate genes for the detection of regulated species infecting wheat.</title>
        <authorList>
            <person name="Nguyen H.D.T."/>
            <person name="Sultana T."/>
            <person name="Kesanakurti P."/>
            <person name="Hambleton S."/>
        </authorList>
    </citation>
    <scope>NUCLEOTIDE SEQUENCE</scope>
    <source>
        <strain evidence="9">DAOMC 236416</strain>
    </source>
</reference>
<dbReference type="Gene3D" id="3.40.50.300">
    <property type="entry name" value="P-loop containing nucleotide triphosphate hydrolases"/>
    <property type="match status" value="2"/>
</dbReference>
<evidence type="ECO:0000256" key="4">
    <source>
        <dbReference type="ARBA" id="ARBA00034617"/>
    </source>
</evidence>
<dbReference type="Proteomes" id="UP000077521">
    <property type="component" value="Unassembled WGS sequence"/>
</dbReference>
<evidence type="ECO:0000313" key="9">
    <source>
        <dbReference type="EMBL" id="KAE8258593.1"/>
    </source>
</evidence>
<dbReference type="PANTHER" id="PTHR13710:SF154">
    <property type="entry name" value="RECQ HELICASE, PUTATIVE (AFU_ORTHOLOGUE AFUA_6G14720)-RELATED"/>
    <property type="match status" value="1"/>
</dbReference>
<accession>A0A8T8TCR6</accession>
<dbReference type="InterPro" id="IPR001650">
    <property type="entry name" value="Helicase_C-like"/>
</dbReference>
<keyword evidence="2" id="KW-0547">Nucleotide-binding</keyword>
<gene>
    <name evidence="9" type="ORF">A4X13_0g1586</name>
</gene>
<dbReference type="PROSITE" id="PS51194">
    <property type="entry name" value="HELICASE_CTER"/>
    <property type="match status" value="1"/>
</dbReference>
<evidence type="ECO:0000256" key="6">
    <source>
        <dbReference type="SAM" id="MobiDB-lite"/>
    </source>
</evidence>